<dbReference type="InterPro" id="IPR036653">
    <property type="entry name" value="CinA-like_C"/>
</dbReference>
<dbReference type="InterPro" id="IPR050101">
    <property type="entry name" value="CinA"/>
</dbReference>
<sequence length="394" mass="42309">MFAEIVAIGDELTSGQRLDTNSQWLSQQLEALGIEVRFHSTVGDDLASNIQVFRIALSRAALVIATGGLGPTDDDLTRQALAEATGTELELHGESLEHIERRFSMRGRQMPPKNQIQAMFPQGSRVISNPNGTAPGIDLDCKIDGNASRFIALPGVPAEMKEMWQATVVPSLGGQGTIKKIIRHHVVKCFGVGESHMEALLPDLIKRGREPRVGITVHQATISLRITATGTSAEQCNAAIDDTVRQIHDAVGELVFGEGEQELQDVVVYLLQQKGKTLSTVESSTSGMLAFWLGSVDEKRTSLVAGSILPLSELATKQQVEQAAASAREGNQTDFALALGTFCDPESADEYAIALAGPDGVESLTSGLAGHPEIWAPRMAKQGLDLLRKKLISE</sequence>
<proteinExistence type="inferred from homology"/>
<dbReference type="NCBIfam" id="TIGR00200">
    <property type="entry name" value="cinA_nterm"/>
    <property type="match status" value="1"/>
</dbReference>
<dbReference type="AlphaFoldDB" id="A0A2S8FDS4"/>
<comment type="caution">
    <text evidence="3">The sequence shown here is derived from an EMBL/GenBank/DDBJ whole genome shotgun (WGS) entry which is preliminary data.</text>
</comment>
<dbReference type="Gene3D" id="3.30.70.2860">
    <property type="match status" value="1"/>
</dbReference>
<name>A0A2S8FDS4_9BACT</name>
<dbReference type="InterPro" id="IPR041424">
    <property type="entry name" value="CinA_KH"/>
</dbReference>
<dbReference type="InterPro" id="IPR001453">
    <property type="entry name" value="MoaB/Mog_dom"/>
</dbReference>
<feature type="domain" description="MoaB/Mog" evidence="2">
    <location>
        <begin position="4"/>
        <end position="175"/>
    </location>
</feature>
<evidence type="ECO:0000259" key="2">
    <source>
        <dbReference type="SMART" id="SM00852"/>
    </source>
</evidence>
<dbReference type="SUPFAM" id="SSF53218">
    <property type="entry name" value="Molybdenum cofactor biosynthesis proteins"/>
    <property type="match status" value="1"/>
</dbReference>
<dbReference type="RefSeq" id="WP_105332236.1">
    <property type="nucleotide sequence ID" value="NZ_PUHY01000014.1"/>
</dbReference>
<dbReference type="SUPFAM" id="SSF142433">
    <property type="entry name" value="CinA-like"/>
    <property type="match status" value="1"/>
</dbReference>
<gene>
    <name evidence="3" type="ORF">C5Y83_23480</name>
</gene>
<organism evidence="3 4">
    <name type="scientific">Blastopirellula marina</name>
    <dbReference type="NCBI Taxonomy" id="124"/>
    <lineage>
        <taxon>Bacteria</taxon>
        <taxon>Pseudomonadati</taxon>
        <taxon>Planctomycetota</taxon>
        <taxon>Planctomycetia</taxon>
        <taxon>Pirellulales</taxon>
        <taxon>Pirellulaceae</taxon>
        <taxon>Blastopirellula</taxon>
    </lineage>
</organism>
<accession>A0A2S8FDS4</accession>
<dbReference type="OrthoDB" id="9801454at2"/>
<dbReference type="PANTHER" id="PTHR13939:SF0">
    <property type="entry name" value="NMN AMIDOHYDROLASE-LIKE PROTEIN YFAY"/>
    <property type="match status" value="1"/>
</dbReference>
<evidence type="ECO:0000256" key="1">
    <source>
        <dbReference type="HAMAP-Rule" id="MF_00226"/>
    </source>
</evidence>
<dbReference type="Pfam" id="PF18146">
    <property type="entry name" value="CinA_KH"/>
    <property type="match status" value="1"/>
</dbReference>
<dbReference type="InterPro" id="IPR008135">
    <property type="entry name" value="Competence-induced_CinA"/>
</dbReference>
<evidence type="ECO:0000313" key="4">
    <source>
        <dbReference type="Proteomes" id="UP000238322"/>
    </source>
</evidence>
<dbReference type="CDD" id="cd00885">
    <property type="entry name" value="cinA"/>
    <property type="match status" value="1"/>
</dbReference>
<comment type="similarity">
    <text evidence="1">Belongs to the CinA family.</text>
</comment>
<dbReference type="PIRSF" id="PIRSF006728">
    <property type="entry name" value="CinA"/>
    <property type="match status" value="1"/>
</dbReference>
<protein>
    <recommendedName>
        <fullName evidence="1">CinA-like protein</fullName>
    </recommendedName>
</protein>
<dbReference type="SMART" id="SM00852">
    <property type="entry name" value="MoCF_biosynth"/>
    <property type="match status" value="1"/>
</dbReference>
<dbReference type="Gene3D" id="3.90.950.20">
    <property type="entry name" value="CinA-like"/>
    <property type="match status" value="1"/>
</dbReference>
<dbReference type="Pfam" id="PF00994">
    <property type="entry name" value="MoCF_biosynth"/>
    <property type="match status" value="1"/>
</dbReference>
<dbReference type="Gene3D" id="3.40.980.10">
    <property type="entry name" value="MoaB/Mog-like domain"/>
    <property type="match status" value="1"/>
</dbReference>
<dbReference type="HAMAP" id="MF_00226_B">
    <property type="entry name" value="CinA_B"/>
    <property type="match status" value="1"/>
</dbReference>
<reference evidence="3 4" key="1">
    <citation type="submission" date="2018-02" db="EMBL/GenBank/DDBJ databases">
        <title>Comparative genomes isolates from brazilian mangrove.</title>
        <authorList>
            <person name="Araujo J.E."/>
            <person name="Taketani R.G."/>
            <person name="Silva M.C.P."/>
            <person name="Loureco M.V."/>
            <person name="Andreote F.D."/>
        </authorList>
    </citation>
    <scope>NUCLEOTIDE SEQUENCE [LARGE SCALE GENOMIC DNA]</scope>
    <source>
        <strain evidence="3 4">Hex-1 MGV</strain>
    </source>
</reference>
<dbReference type="EMBL" id="PUHY01000014">
    <property type="protein sequence ID" value="PQO30331.1"/>
    <property type="molecule type" value="Genomic_DNA"/>
</dbReference>
<evidence type="ECO:0000313" key="3">
    <source>
        <dbReference type="EMBL" id="PQO30331.1"/>
    </source>
</evidence>
<dbReference type="InterPro" id="IPR036425">
    <property type="entry name" value="MoaB/Mog-like_dom_sf"/>
</dbReference>
<dbReference type="NCBIfam" id="TIGR00177">
    <property type="entry name" value="molyb_syn"/>
    <property type="match status" value="1"/>
</dbReference>
<dbReference type="PANTHER" id="PTHR13939">
    <property type="entry name" value="NICOTINAMIDE-NUCLEOTIDE AMIDOHYDROLASE PNCC"/>
    <property type="match status" value="1"/>
</dbReference>
<dbReference type="Proteomes" id="UP000238322">
    <property type="component" value="Unassembled WGS sequence"/>
</dbReference>